<evidence type="ECO:0000313" key="2">
    <source>
        <dbReference type="EMBL" id="SDP76294.1"/>
    </source>
</evidence>
<proteinExistence type="predicted"/>
<dbReference type="Gene3D" id="1.10.260.40">
    <property type="entry name" value="lambda repressor-like DNA-binding domains"/>
    <property type="match status" value="1"/>
</dbReference>
<dbReference type="InterPro" id="IPR043917">
    <property type="entry name" value="DUF5753"/>
</dbReference>
<dbReference type="EMBL" id="FNJB01000013">
    <property type="protein sequence ID" value="SDP76294.1"/>
    <property type="molecule type" value="Genomic_DNA"/>
</dbReference>
<dbReference type="STRING" id="504798.SAMN05421871_101951"/>
<feature type="domain" description="HTH cro/C1-type" evidence="1">
    <location>
        <begin position="7"/>
        <end position="63"/>
    </location>
</feature>
<sequence length="291" mass="33428">MRELGDLLREHREAAGLTLRDLAPKLGRSIAHLHRIETGVRGCTSETEVVHYLATCGARYQDVERLIKVCREAADDRGYWIAPHGQWMTDSLRSLIFHEATAERCVNYEPEVIPGLLQTEPYIRSLFAREDISESDRDAWVRARMERQRILFRNNPAKFTFFVHERALRLEVGDYRTMAEQLLAMVFFSDQRNITIRVVPSATRHRGLFGGSFLLLTYPRFRSLVFLDGLVTGLFIEDPEYVTAYRSLLPQIAKAALSAGESRVLFAELADEYDRAEGSWDDECQVAQEQL</sequence>
<dbReference type="SUPFAM" id="SSF47413">
    <property type="entry name" value="lambda repressor-like DNA-binding domains"/>
    <property type="match status" value="1"/>
</dbReference>
<accession>A0A1H0VD80</accession>
<dbReference type="Pfam" id="PF19054">
    <property type="entry name" value="DUF5753"/>
    <property type="match status" value="1"/>
</dbReference>
<name>A0A1H0VD80_9PSEU</name>
<dbReference type="AlphaFoldDB" id="A0A1H0VD80"/>
<dbReference type="InterPro" id="IPR010982">
    <property type="entry name" value="Lambda_DNA-bd_dom_sf"/>
</dbReference>
<dbReference type="InterPro" id="IPR001387">
    <property type="entry name" value="Cro/C1-type_HTH"/>
</dbReference>
<organism evidence="2 3">
    <name type="scientific">Actinokineospora alba</name>
    <dbReference type="NCBI Taxonomy" id="504798"/>
    <lineage>
        <taxon>Bacteria</taxon>
        <taxon>Bacillati</taxon>
        <taxon>Actinomycetota</taxon>
        <taxon>Actinomycetes</taxon>
        <taxon>Pseudonocardiales</taxon>
        <taxon>Pseudonocardiaceae</taxon>
        <taxon>Actinokineospora</taxon>
    </lineage>
</organism>
<dbReference type="SMART" id="SM00530">
    <property type="entry name" value="HTH_XRE"/>
    <property type="match status" value="1"/>
</dbReference>
<dbReference type="CDD" id="cd00093">
    <property type="entry name" value="HTH_XRE"/>
    <property type="match status" value="1"/>
</dbReference>
<dbReference type="GO" id="GO:0003677">
    <property type="term" value="F:DNA binding"/>
    <property type="evidence" value="ECO:0007669"/>
    <property type="project" value="InterPro"/>
</dbReference>
<dbReference type="Pfam" id="PF13560">
    <property type="entry name" value="HTH_31"/>
    <property type="match status" value="1"/>
</dbReference>
<dbReference type="Proteomes" id="UP000199651">
    <property type="component" value="Unassembled WGS sequence"/>
</dbReference>
<gene>
    <name evidence="2" type="ORF">SAMN05192558_113197</name>
</gene>
<evidence type="ECO:0000259" key="1">
    <source>
        <dbReference type="SMART" id="SM00530"/>
    </source>
</evidence>
<evidence type="ECO:0000313" key="3">
    <source>
        <dbReference type="Proteomes" id="UP000199651"/>
    </source>
</evidence>
<reference evidence="3" key="1">
    <citation type="submission" date="2016-10" db="EMBL/GenBank/DDBJ databases">
        <authorList>
            <person name="Varghese N."/>
            <person name="Submissions S."/>
        </authorList>
    </citation>
    <scope>NUCLEOTIDE SEQUENCE [LARGE SCALE GENOMIC DNA]</scope>
    <source>
        <strain evidence="3">IBRC-M 10655</strain>
    </source>
</reference>
<protein>
    <submittedName>
        <fullName evidence="2">Helix-turn-helix domain-containing protein</fullName>
    </submittedName>
</protein>
<keyword evidence="3" id="KW-1185">Reference proteome</keyword>
<dbReference type="RefSeq" id="WP_166657884.1">
    <property type="nucleotide sequence ID" value="NZ_FNJB01000013.1"/>
</dbReference>